<dbReference type="Pfam" id="PF01920">
    <property type="entry name" value="Prefoldin_2"/>
    <property type="match status" value="1"/>
</dbReference>
<evidence type="ECO:0000256" key="2">
    <source>
        <dbReference type="ARBA" id="ARBA00011695"/>
    </source>
</evidence>
<dbReference type="InterPro" id="IPR027235">
    <property type="entry name" value="PFD2"/>
</dbReference>
<evidence type="ECO:0000256" key="3">
    <source>
        <dbReference type="ARBA" id="ARBA00023186"/>
    </source>
</evidence>
<dbReference type="SUPFAM" id="SSF46579">
    <property type="entry name" value="Prefoldin"/>
    <property type="match status" value="1"/>
</dbReference>
<dbReference type="KEGG" id="goe:100901327"/>
<reference evidence="6" key="1">
    <citation type="submission" date="2025-08" db="UniProtKB">
        <authorList>
            <consortium name="RefSeq"/>
        </authorList>
    </citation>
    <scope>IDENTIFICATION</scope>
</reference>
<dbReference type="GO" id="GO:0051082">
    <property type="term" value="F:unfolded protein binding"/>
    <property type="evidence" value="ECO:0007669"/>
    <property type="project" value="InterPro"/>
</dbReference>
<comment type="similarity">
    <text evidence="1">Belongs to the prefoldin subunit beta family.</text>
</comment>
<dbReference type="PANTHER" id="PTHR13303">
    <property type="entry name" value="PREFOLDIN SUBUNIT 2"/>
    <property type="match status" value="1"/>
</dbReference>
<organism evidence="5 6">
    <name type="scientific">Galendromus occidentalis</name>
    <name type="common">western predatory mite</name>
    <dbReference type="NCBI Taxonomy" id="34638"/>
    <lineage>
        <taxon>Eukaryota</taxon>
        <taxon>Metazoa</taxon>
        <taxon>Ecdysozoa</taxon>
        <taxon>Arthropoda</taxon>
        <taxon>Chelicerata</taxon>
        <taxon>Arachnida</taxon>
        <taxon>Acari</taxon>
        <taxon>Parasitiformes</taxon>
        <taxon>Mesostigmata</taxon>
        <taxon>Gamasina</taxon>
        <taxon>Phytoseioidea</taxon>
        <taxon>Phytoseiidae</taxon>
        <taxon>Typhlodrominae</taxon>
        <taxon>Galendromus</taxon>
    </lineage>
</organism>
<evidence type="ECO:0000256" key="1">
    <source>
        <dbReference type="ARBA" id="ARBA00008045"/>
    </source>
</evidence>
<dbReference type="CDD" id="cd23163">
    <property type="entry name" value="Prefoldin_2"/>
    <property type="match status" value="1"/>
</dbReference>
<dbReference type="GO" id="GO:0006457">
    <property type="term" value="P:protein folding"/>
    <property type="evidence" value="ECO:0007669"/>
    <property type="project" value="InterPro"/>
</dbReference>
<sequence>MSAEAKSPKLNQRDIVERFNQFRLEQRNLTMKLFEFEQDFSEHEMVLSALSKARPDQRCFRMVGDTLVERTVGEVLPAVQQNRDKLAKIQEEYNNKIVEKGKEINRFKEEYGIQVKDDTLRVERPLGKSSNESVLVEGK</sequence>
<dbReference type="Proteomes" id="UP000694867">
    <property type="component" value="Unplaced"/>
</dbReference>
<evidence type="ECO:0000313" key="6">
    <source>
        <dbReference type="RefSeq" id="XP_003737074.1"/>
    </source>
</evidence>
<dbReference type="RefSeq" id="XP_003737074.1">
    <property type="nucleotide sequence ID" value="XM_003737026.1"/>
</dbReference>
<evidence type="ECO:0000256" key="4">
    <source>
        <dbReference type="ARBA" id="ARBA00024667"/>
    </source>
</evidence>
<keyword evidence="3" id="KW-0143">Chaperone</keyword>
<name>A0AAJ6QLZ1_9ACAR</name>
<protein>
    <submittedName>
        <fullName evidence="6">Probable prefoldin subunit 2</fullName>
    </submittedName>
</protein>
<dbReference type="InterPro" id="IPR009053">
    <property type="entry name" value="Prefoldin"/>
</dbReference>
<evidence type="ECO:0000313" key="5">
    <source>
        <dbReference type="Proteomes" id="UP000694867"/>
    </source>
</evidence>
<dbReference type="Gene3D" id="1.10.287.370">
    <property type="match status" value="1"/>
</dbReference>
<dbReference type="AlphaFoldDB" id="A0AAJ6QLZ1"/>
<keyword evidence="5" id="KW-1185">Reference proteome</keyword>
<dbReference type="CTD" id="5202"/>
<comment type="subunit">
    <text evidence="2">Heterohexamer of two PFD-alpha type and four PFD-beta type subunits.</text>
</comment>
<comment type="function">
    <text evidence="4">Binds specifically to cytosolic chaperonin (c-CPN) and transfers target proteins to it. Binds to nascent polypeptide chain and promotes folding in an environment in which there are many competing pathways for nonnative proteins.</text>
</comment>
<dbReference type="FunFam" id="1.10.287.370:FF:000002">
    <property type="entry name" value="Prefoldin subunit 2"/>
    <property type="match status" value="1"/>
</dbReference>
<dbReference type="InterPro" id="IPR002777">
    <property type="entry name" value="PFD_beta-like"/>
</dbReference>
<gene>
    <name evidence="6" type="primary">LOC100901327</name>
</gene>
<dbReference type="GeneID" id="100901327"/>
<proteinExistence type="inferred from homology"/>
<dbReference type="GO" id="GO:0016272">
    <property type="term" value="C:prefoldin complex"/>
    <property type="evidence" value="ECO:0007669"/>
    <property type="project" value="InterPro"/>
</dbReference>
<accession>A0AAJ6QLZ1</accession>